<feature type="transmembrane region" description="Helical" evidence="5">
    <location>
        <begin position="430"/>
        <end position="452"/>
    </location>
</feature>
<gene>
    <name evidence="7" type="primary">qacA_1</name>
    <name evidence="7" type="ORF">NMY3_02066</name>
</gene>
<dbReference type="AlphaFoldDB" id="A0A654LZ51"/>
<feature type="transmembrane region" description="Helical" evidence="5">
    <location>
        <begin position="89"/>
        <end position="108"/>
    </location>
</feature>
<feature type="transmembrane region" description="Helical" evidence="5">
    <location>
        <begin position="114"/>
        <end position="134"/>
    </location>
</feature>
<dbReference type="SUPFAM" id="SSF103473">
    <property type="entry name" value="MFS general substrate transporter"/>
    <property type="match status" value="1"/>
</dbReference>
<feature type="transmembrane region" description="Helical" evidence="5">
    <location>
        <begin position="331"/>
        <end position="356"/>
    </location>
</feature>
<feature type="transmembrane region" description="Helical" evidence="5">
    <location>
        <begin position="257"/>
        <end position="275"/>
    </location>
</feature>
<feature type="transmembrane region" description="Helical" evidence="5">
    <location>
        <begin position="388"/>
        <end position="410"/>
    </location>
</feature>
<dbReference type="RefSeq" id="WP_196815568.1">
    <property type="nucleotide sequence ID" value="NZ_CP012850.1"/>
</dbReference>
<proteinExistence type="predicted"/>
<evidence type="ECO:0000256" key="1">
    <source>
        <dbReference type="ARBA" id="ARBA00004141"/>
    </source>
</evidence>
<name>A0A654LZ51_9ARCH</name>
<dbReference type="GeneID" id="60422039"/>
<feature type="transmembrane region" description="Helical" evidence="5">
    <location>
        <begin position="58"/>
        <end position="77"/>
    </location>
</feature>
<dbReference type="InterPro" id="IPR036259">
    <property type="entry name" value="MFS_trans_sf"/>
</dbReference>
<dbReference type="PROSITE" id="PS50850">
    <property type="entry name" value="MFS"/>
    <property type="match status" value="1"/>
</dbReference>
<evidence type="ECO:0000256" key="4">
    <source>
        <dbReference type="ARBA" id="ARBA00023136"/>
    </source>
</evidence>
<feature type="transmembrane region" description="Helical" evidence="5">
    <location>
        <begin position="21"/>
        <end position="38"/>
    </location>
</feature>
<sequence length="506" mass="53965">MAKVGDTKDVDSGNTKYKHPNLILWTMGFSIVLVLYVHTSLTPALPSMATEFNVDYSLVTWTLTAYLVSGAAVTIVIGRLADLYGAKKMLLIVFICYTVGVMLAPLAQEFYSLIALRILQGIAVALVPVSIRIAREVFGVKKIPMAQGVILSMYQGGSAVGLVLGAVVVAIGGWEGVFLSAIPFSLILLFLLWKFIPNIGTPTVSNNANGASNGKVKKQKFTELVDIPGLITLVLTISSFMLTFTFLGMGAEGATKFWTFLVLAVASLAAFLIIEKRSKIPLVNLKLAFGKIVLIANMTFLMLGIIQYLIFTTIPTLGQTPEPYGLGMSTASVGLLQLPQALLFVVLGPIVGFMAVKRGNLRFIVPGAIILTIGMFALLAFHDTPLQTAIVLLGFALGGIFITLVPNIMLSFTPKESTGMVSATNATMRIIGGAIGPVISGVFLSLFIVPASDLPGTTDPTPSAMAFNLVFLTGAILSFVTIVLCIMMRRTAIKMGAESEQTKPKQ</sequence>
<keyword evidence="8" id="KW-1185">Reference proteome</keyword>
<feature type="transmembrane region" description="Helical" evidence="5">
    <location>
        <begin position="287"/>
        <end position="311"/>
    </location>
</feature>
<dbReference type="Gene3D" id="1.20.1720.10">
    <property type="entry name" value="Multidrug resistance protein D"/>
    <property type="match status" value="1"/>
</dbReference>
<dbReference type="GO" id="GO:0005886">
    <property type="term" value="C:plasma membrane"/>
    <property type="evidence" value="ECO:0007669"/>
    <property type="project" value="TreeGrafter"/>
</dbReference>
<keyword evidence="4 5" id="KW-0472">Membrane</keyword>
<dbReference type="KEGG" id="taa:NMY3_02066"/>
<feature type="transmembrane region" description="Helical" evidence="5">
    <location>
        <begin position="177"/>
        <end position="196"/>
    </location>
</feature>
<feature type="transmembrane region" description="Helical" evidence="5">
    <location>
        <begin position="146"/>
        <end position="171"/>
    </location>
</feature>
<dbReference type="Gene3D" id="1.20.1250.20">
    <property type="entry name" value="MFS general substrate transporter like domains"/>
    <property type="match status" value="1"/>
</dbReference>
<dbReference type="PANTHER" id="PTHR23501:SF192">
    <property type="entry name" value="TRANSPORTER"/>
    <property type="match status" value="1"/>
</dbReference>
<evidence type="ECO:0000256" key="5">
    <source>
        <dbReference type="SAM" id="Phobius"/>
    </source>
</evidence>
<keyword evidence="2 5" id="KW-0812">Transmembrane</keyword>
<comment type="subcellular location">
    <subcellularLocation>
        <location evidence="1">Membrane</location>
        <topology evidence="1">Multi-pass membrane protein</topology>
    </subcellularLocation>
</comment>
<dbReference type="OrthoDB" id="117970at2157"/>
<evidence type="ECO:0000313" key="7">
    <source>
        <dbReference type="EMBL" id="ALI36267.1"/>
    </source>
</evidence>
<dbReference type="EMBL" id="CP012850">
    <property type="protein sequence ID" value="ALI36267.1"/>
    <property type="molecule type" value="Genomic_DNA"/>
</dbReference>
<organism evidence="7 8">
    <name type="scientific">Candidatus Nitrosocosmicus oleophilus</name>
    <dbReference type="NCBI Taxonomy" id="1353260"/>
    <lineage>
        <taxon>Archaea</taxon>
        <taxon>Nitrososphaerota</taxon>
        <taxon>Nitrososphaeria</taxon>
        <taxon>Nitrososphaerales</taxon>
        <taxon>Nitrososphaeraceae</taxon>
        <taxon>Candidatus Nitrosocosmicus</taxon>
    </lineage>
</organism>
<evidence type="ECO:0000256" key="3">
    <source>
        <dbReference type="ARBA" id="ARBA00022989"/>
    </source>
</evidence>
<dbReference type="InterPro" id="IPR011701">
    <property type="entry name" value="MFS"/>
</dbReference>
<protein>
    <submittedName>
        <fullName evidence="7">Antiseptic resistance protein</fullName>
    </submittedName>
</protein>
<feature type="transmembrane region" description="Helical" evidence="5">
    <location>
        <begin position="227"/>
        <end position="251"/>
    </location>
</feature>
<evidence type="ECO:0000259" key="6">
    <source>
        <dbReference type="PROSITE" id="PS50850"/>
    </source>
</evidence>
<dbReference type="GO" id="GO:0022857">
    <property type="term" value="F:transmembrane transporter activity"/>
    <property type="evidence" value="ECO:0007669"/>
    <property type="project" value="InterPro"/>
</dbReference>
<dbReference type="PANTHER" id="PTHR23501">
    <property type="entry name" value="MAJOR FACILITATOR SUPERFAMILY"/>
    <property type="match status" value="1"/>
</dbReference>
<evidence type="ECO:0000313" key="8">
    <source>
        <dbReference type="Proteomes" id="UP000058925"/>
    </source>
</evidence>
<evidence type="ECO:0000256" key="2">
    <source>
        <dbReference type="ARBA" id="ARBA00022692"/>
    </source>
</evidence>
<feature type="transmembrane region" description="Helical" evidence="5">
    <location>
        <begin position="363"/>
        <end position="382"/>
    </location>
</feature>
<dbReference type="InterPro" id="IPR020846">
    <property type="entry name" value="MFS_dom"/>
</dbReference>
<keyword evidence="3 5" id="KW-1133">Transmembrane helix</keyword>
<reference evidence="8" key="1">
    <citation type="submission" date="2015-10" db="EMBL/GenBank/DDBJ databases">
        <title>Niche specialization of a soil ammonia-oxidizing archaeon, Candidatus Nitrosocosmicus oleophilus.</title>
        <authorList>
            <person name="Jung M.-Y."/>
            <person name="Rhee S.-K."/>
        </authorList>
    </citation>
    <scope>NUCLEOTIDE SEQUENCE [LARGE SCALE GENOMIC DNA]</scope>
    <source>
        <strain evidence="8">MY3</strain>
    </source>
</reference>
<feature type="domain" description="Major facilitator superfamily (MFS) profile" evidence="6">
    <location>
        <begin position="23"/>
        <end position="493"/>
    </location>
</feature>
<dbReference type="Proteomes" id="UP000058925">
    <property type="component" value="Chromosome"/>
</dbReference>
<feature type="transmembrane region" description="Helical" evidence="5">
    <location>
        <begin position="464"/>
        <end position="486"/>
    </location>
</feature>
<accession>A0A654LZ51</accession>
<dbReference type="Pfam" id="PF07690">
    <property type="entry name" value="MFS_1"/>
    <property type="match status" value="1"/>
</dbReference>